<protein>
    <submittedName>
        <fullName evidence="2">Uncharacterized protein</fullName>
    </submittedName>
</protein>
<proteinExistence type="predicted"/>
<organism evidence="2 3">
    <name type="scientific">Rhynocoris fuscipes</name>
    <dbReference type="NCBI Taxonomy" id="488301"/>
    <lineage>
        <taxon>Eukaryota</taxon>
        <taxon>Metazoa</taxon>
        <taxon>Ecdysozoa</taxon>
        <taxon>Arthropoda</taxon>
        <taxon>Hexapoda</taxon>
        <taxon>Insecta</taxon>
        <taxon>Pterygota</taxon>
        <taxon>Neoptera</taxon>
        <taxon>Paraneoptera</taxon>
        <taxon>Hemiptera</taxon>
        <taxon>Heteroptera</taxon>
        <taxon>Panheteroptera</taxon>
        <taxon>Cimicomorpha</taxon>
        <taxon>Reduviidae</taxon>
        <taxon>Harpactorinae</taxon>
        <taxon>Harpactorini</taxon>
        <taxon>Rhynocoris</taxon>
    </lineage>
</organism>
<dbReference type="Proteomes" id="UP001461498">
    <property type="component" value="Unassembled WGS sequence"/>
</dbReference>
<accession>A0AAW1D161</accession>
<evidence type="ECO:0000256" key="1">
    <source>
        <dbReference type="SAM" id="Phobius"/>
    </source>
</evidence>
<dbReference type="EMBL" id="JAPXFL010000007">
    <property type="protein sequence ID" value="KAK9503990.1"/>
    <property type="molecule type" value="Genomic_DNA"/>
</dbReference>
<evidence type="ECO:0000313" key="3">
    <source>
        <dbReference type="Proteomes" id="UP001461498"/>
    </source>
</evidence>
<name>A0AAW1D161_9HEMI</name>
<sequence length="153" mass="17565">MAKLVYISFILATFYFIGIYCDVDADTKAFFYIKKNAIYQYRFAKVEIEQIIFQKVRGAMGKAKEYEQKTCIDDVKKKSLVESGKLLNITVGKILPAIEEVVDALSKGDKSKLNEFNSKWNYEQFKKQAMNDFKTKSKGLANVVQKKLDKCLA</sequence>
<reference evidence="2 3" key="1">
    <citation type="submission" date="2022-12" db="EMBL/GenBank/DDBJ databases">
        <title>Chromosome-level genome assembly of true bugs.</title>
        <authorList>
            <person name="Ma L."/>
            <person name="Li H."/>
        </authorList>
    </citation>
    <scope>NUCLEOTIDE SEQUENCE [LARGE SCALE GENOMIC DNA]</scope>
    <source>
        <strain evidence="2">Lab_2022b</strain>
    </source>
</reference>
<keyword evidence="1" id="KW-0812">Transmembrane</keyword>
<dbReference type="AlphaFoldDB" id="A0AAW1D161"/>
<gene>
    <name evidence="2" type="ORF">O3M35_010438</name>
</gene>
<comment type="caution">
    <text evidence="2">The sequence shown here is derived from an EMBL/GenBank/DDBJ whole genome shotgun (WGS) entry which is preliminary data.</text>
</comment>
<keyword evidence="1" id="KW-1133">Transmembrane helix</keyword>
<feature type="transmembrane region" description="Helical" evidence="1">
    <location>
        <begin position="6"/>
        <end position="25"/>
    </location>
</feature>
<evidence type="ECO:0000313" key="2">
    <source>
        <dbReference type="EMBL" id="KAK9503990.1"/>
    </source>
</evidence>
<keyword evidence="1" id="KW-0472">Membrane</keyword>
<keyword evidence="3" id="KW-1185">Reference proteome</keyword>